<sequence>MVPPKFGGSLRWAKGSGWDMSDTNEGRLFGRKRRKNADTPRKKHYSVYVSDAEDIQLQTRAALRDVTVPRLLFESAMDSQVQTSTDRKLAIVELFAVRKLLASVANNANQLAKFANTESQFPVEAELIIAEYRSIVPRLSAAIDTLADS</sequence>
<organism evidence="1 2">
    <name type="scientific">Cryobacterium zongtaii</name>
    <dbReference type="NCBI Taxonomy" id="1259217"/>
    <lineage>
        <taxon>Bacteria</taxon>
        <taxon>Bacillati</taxon>
        <taxon>Actinomycetota</taxon>
        <taxon>Actinomycetes</taxon>
        <taxon>Micrococcales</taxon>
        <taxon>Microbacteriaceae</taxon>
        <taxon>Cryobacterium</taxon>
    </lineage>
</organism>
<name>A0A2S3ZED5_9MICO</name>
<dbReference type="InterPro" id="IPR053842">
    <property type="entry name" value="NikA-like"/>
</dbReference>
<reference evidence="1 2" key="1">
    <citation type="submission" date="2018-01" db="EMBL/GenBank/DDBJ databases">
        <title>Cryobacterium sp. nov., from glaciers in China.</title>
        <authorList>
            <person name="Liu Q."/>
            <person name="Xin Y.-H."/>
        </authorList>
    </citation>
    <scope>NUCLEOTIDE SEQUENCE [LARGE SCALE GENOMIC DNA]</scope>
    <source>
        <strain evidence="1 2">TMB1-8</strain>
    </source>
</reference>
<evidence type="ECO:0000313" key="2">
    <source>
        <dbReference type="Proteomes" id="UP000237104"/>
    </source>
</evidence>
<gene>
    <name evidence="1" type="ORF">C3B59_09365</name>
</gene>
<protein>
    <submittedName>
        <fullName evidence="1">Plasmid mobilization relaxosome protein MobC</fullName>
    </submittedName>
</protein>
<dbReference type="Proteomes" id="UP000237104">
    <property type="component" value="Unassembled WGS sequence"/>
</dbReference>
<proteinExistence type="predicted"/>
<comment type="caution">
    <text evidence="1">The sequence shown here is derived from an EMBL/GenBank/DDBJ whole genome shotgun (WGS) entry which is preliminary data.</text>
</comment>
<evidence type="ECO:0000313" key="1">
    <source>
        <dbReference type="EMBL" id="POH64919.1"/>
    </source>
</evidence>
<dbReference type="Pfam" id="PF21983">
    <property type="entry name" value="NikA-like"/>
    <property type="match status" value="1"/>
</dbReference>
<accession>A0A2S3ZED5</accession>
<dbReference type="AlphaFoldDB" id="A0A2S3ZED5"/>
<dbReference type="EMBL" id="PPXF01000044">
    <property type="protein sequence ID" value="POH64919.1"/>
    <property type="molecule type" value="Genomic_DNA"/>
</dbReference>